<comment type="caution">
    <text evidence="3">The sequence shown here is derived from an EMBL/GenBank/DDBJ whole genome shotgun (WGS) entry which is preliminary data.</text>
</comment>
<dbReference type="PANTHER" id="PTHR21844">
    <property type="entry name" value="AKT1 SUBSTRATE 1 PROTEIN"/>
    <property type="match status" value="1"/>
</dbReference>
<evidence type="ECO:0000256" key="2">
    <source>
        <dbReference type="SAM" id="MobiDB-lite"/>
    </source>
</evidence>
<evidence type="ECO:0000313" key="3">
    <source>
        <dbReference type="EMBL" id="KAH9374859.1"/>
    </source>
</evidence>
<evidence type="ECO:0000313" key="4">
    <source>
        <dbReference type="Proteomes" id="UP000821853"/>
    </source>
</evidence>
<dbReference type="GO" id="GO:0032007">
    <property type="term" value="P:negative regulation of TOR signaling"/>
    <property type="evidence" value="ECO:0007669"/>
    <property type="project" value="InterPro"/>
</dbReference>
<name>A0A9J6GHX6_HAELO</name>
<dbReference type="VEuPathDB" id="VectorBase:HLOH_047796"/>
<evidence type="ECO:0000256" key="1">
    <source>
        <dbReference type="SAM" id="Coils"/>
    </source>
</evidence>
<dbReference type="Proteomes" id="UP000821853">
    <property type="component" value="Chromosome 5"/>
</dbReference>
<gene>
    <name evidence="3" type="ORF">HPB48_020675</name>
</gene>
<dbReference type="PANTHER" id="PTHR21844:SF2">
    <property type="entry name" value="PROLINE-RICH AKT1 SUBSTRATE 1"/>
    <property type="match status" value="1"/>
</dbReference>
<accession>A0A9J6GHX6</accession>
<dbReference type="InterPro" id="IPR026682">
    <property type="entry name" value="AKT1S1"/>
</dbReference>
<feature type="compositionally biased region" description="Acidic residues" evidence="2">
    <location>
        <begin position="183"/>
        <end position="199"/>
    </location>
</feature>
<dbReference type="GO" id="GO:0048011">
    <property type="term" value="P:neurotrophin TRK receptor signaling pathway"/>
    <property type="evidence" value="ECO:0007669"/>
    <property type="project" value="InterPro"/>
</dbReference>
<feature type="compositionally biased region" description="Low complexity" evidence="2">
    <location>
        <begin position="207"/>
        <end position="216"/>
    </location>
</feature>
<dbReference type="AlphaFoldDB" id="A0A9J6GHX6"/>
<keyword evidence="1" id="KW-0175">Coiled coil</keyword>
<protein>
    <submittedName>
        <fullName evidence="3">Uncharacterized protein</fullName>
    </submittedName>
</protein>
<reference evidence="3 4" key="1">
    <citation type="journal article" date="2020" name="Cell">
        <title>Large-Scale Comparative Analyses of Tick Genomes Elucidate Their Genetic Diversity and Vector Capacities.</title>
        <authorList>
            <consortium name="Tick Genome and Microbiome Consortium (TIGMIC)"/>
            <person name="Jia N."/>
            <person name="Wang J."/>
            <person name="Shi W."/>
            <person name="Du L."/>
            <person name="Sun Y."/>
            <person name="Zhan W."/>
            <person name="Jiang J.F."/>
            <person name="Wang Q."/>
            <person name="Zhang B."/>
            <person name="Ji P."/>
            <person name="Bell-Sakyi L."/>
            <person name="Cui X.M."/>
            <person name="Yuan T.T."/>
            <person name="Jiang B.G."/>
            <person name="Yang W.F."/>
            <person name="Lam T.T."/>
            <person name="Chang Q.C."/>
            <person name="Ding S.J."/>
            <person name="Wang X.J."/>
            <person name="Zhu J.G."/>
            <person name="Ruan X.D."/>
            <person name="Zhao L."/>
            <person name="Wei J.T."/>
            <person name="Ye R.Z."/>
            <person name="Que T.C."/>
            <person name="Du C.H."/>
            <person name="Zhou Y.H."/>
            <person name="Cheng J.X."/>
            <person name="Dai P.F."/>
            <person name="Guo W.B."/>
            <person name="Han X.H."/>
            <person name="Huang E.J."/>
            <person name="Li L.F."/>
            <person name="Wei W."/>
            <person name="Gao Y.C."/>
            <person name="Liu J.Z."/>
            <person name="Shao H.Z."/>
            <person name="Wang X."/>
            <person name="Wang C.C."/>
            <person name="Yang T.C."/>
            <person name="Huo Q.B."/>
            <person name="Li W."/>
            <person name="Chen H.Y."/>
            <person name="Chen S.E."/>
            <person name="Zhou L.G."/>
            <person name="Ni X.B."/>
            <person name="Tian J.H."/>
            <person name="Sheng Y."/>
            <person name="Liu T."/>
            <person name="Pan Y.S."/>
            <person name="Xia L.Y."/>
            <person name="Li J."/>
            <person name="Zhao F."/>
            <person name="Cao W.C."/>
        </authorList>
    </citation>
    <scope>NUCLEOTIDE SEQUENCE [LARGE SCALE GENOMIC DNA]</scope>
    <source>
        <strain evidence="3">HaeL-2018</strain>
    </source>
</reference>
<dbReference type="EMBL" id="JABSTR010000007">
    <property type="protein sequence ID" value="KAH9374859.1"/>
    <property type="molecule type" value="Genomic_DNA"/>
</dbReference>
<feature type="region of interest" description="Disordered" evidence="2">
    <location>
        <begin position="183"/>
        <end position="218"/>
    </location>
</feature>
<dbReference type="GO" id="GO:0005737">
    <property type="term" value="C:cytoplasm"/>
    <property type="evidence" value="ECO:0007669"/>
    <property type="project" value="TreeGrafter"/>
</dbReference>
<keyword evidence="4" id="KW-1185">Reference proteome</keyword>
<feature type="coiled-coil region" evidence="1">
    <location>
        <begin position="85"/>
        <end position="112"/>
    </location>
</feature>
<sequence length="262" mass="29180">MQRHGFLERRRLVGEWEVHGCRGCQQDVYAASSSGDLLLSAQLEGDGSRLEALRASADFSPCFHIVLPARPPQGPSTQPVQELASRFLQQELEAMEARLRLYQEQQAQALERLRVRTGRDREALCQLLSSTTPAASDVMGGRQFHTDLQCLPKTSSPIEGNHRGQLVRFPEVFRLDGFEDDEAAFPSSEEEEEEGDSDAEGAGGVSSGSSSSALDEPPVRHIAYSLPVDMPGWRLRDDDRHQQQQARLLWMTLAFLSGRYLS</sequence>
<dbReference type="OrthoDB" id="6511037at2759"/>
<proteinExistence type="predicted"/>
<organism evidence="3 4">
    <name type="scientific">Haemaphysalis longicornis</name>
    <name type="common">Bush tick</name>
    <dbReference type="NCBI Taxonomy" id="44386"/>
    <lineage>
        <taxon>Eukaryota</taxon>
        <taxon>Metazoa</taxon>
        <taxon>Ecdysozoa</taxon>
        <taxon>Arthropoda</taxon>
        <taxon>Chelicerata</taxon>
        <taxon>Arachnida</taxon>
        <taxon>Acari</taxon>
        <taxon>Parasitiformes</taxon>
        <taxon>Ixodida</taxon>
        <taxon>Ixodoidea</taxon>
        <taxon>Ixodidae</taxon>
        <taxon>Haemaphysalinae</taxon>
        <taxon>Haemaphysalis</taxon>
    </lineage>
</organism>